<dbReference type="EMBL" id="MT141553">
    <property type="protein sequence ID" value="QJA66329.1"/>
    <property type="molecule type" value="Genomic_DNA"/>
</dbReference>
<feature type="region of interest" description="Disordered" evidence="1">
    <location>
        <begin position="469"/>
        <end position="524"/>
    </location>
</feature>
<dbReference type="InterPro" id="IPR025129">
    <property type="entry name" value="DUF4055"/>
</dbReference>
<protein>
    <recommendedName>
        <fullName evidence="2">DUF4055 domain-containing protein</fullName>
    </recommendedName>
</protein>
<organism evidence="3">
    <name type="scientific">viral metagenome</name>
    <dbReference type="NCBI Taxonomy" id="1070528"/>
    <lineage>
        <taxon>unclassified sequences</taxon>
        <taxon>metagenomes</taxon>
        <taxon>organismal metagenomes</taxon>
    </lineage>
</organism>
<evidence type="ECO:0000256" key="1">
    <source>
        <dbReference type="SAM" id="MobiDB-lite"/>
    </source>
</evidence>
<reference evidence="3" key="1">
    <citation type="submission" date="2020-03" db="EMBL/GenBank/DDBJ databases">
        <title>The deep terrestrial virosphere.</title>
        <authorList>
            <person name="Holmfeldt K."/>
            <person name="Nilsson E."/>
            <person name="Simone D."/>
            <person name="Lopez-Fernandez M."/>
            <person name="Wu X."/>
            <person name="de Brujin I."/>
            <person name="Lundin D."/>
            <person name="Andersson A."/>
            <person name="Bertilsson S."/>
            <person name="Dopson M."/>
        </authorList>
    </citation>
    <scope>NUCLEOTIDE SEQUENCE</scope>
    <source>
        <strain evidence="3">MM415B00355</strain>
    </source>
</reference>
<accession>A0A6M3J8B0</accession>
<evidence type="ECO:0000259" key="2">
    <source>
        <dbReference type="Pfam" id="PF13264"/>
    </source>
</evidence>
<proteinExistence type="predicted"/>
<dbReference type="AlphaFoldDB" id="A0A6M3J8B0"/>
<sequence length="524" mass="58532">MATTNDTTAGTDPNRDVDVPIDAHRETEEQFSLVETLLGGTAAMRAAGERYLPRFWGEELTDYGFRLSNSFLNEMFSDTVRKLSAKPFSRPVSIQGNPPASLSGLEEDADLAGQSLTDFMQRDFESCVALGKSTILVDLPTLSGRETVGELRRTGVRPYLVHVPATALIGWRVERRRNGALVPTQIRWREYVDVPDSRFGSRSTYKVRVYDAPRYDEETGEVVEKGRWSVYTRVQDRWVVEMEGYYSAPRIPAVTWYTRRTGYLRSRPALEGLAYKNLEHWASSSDQRNILHFARTGTMTATGLDDEEYDRLGAEVAIGMNQFLRSRNENASFGVVEHSGKATEAGENDLKRIEDQAEKLGDQPMVEQARDTTATAVRTRSGERMTLLQSWIHRQEAAYLALYRFAAEIMGEEIPDDFRIDVFSDFAALAGASSDLEQILKLRAAGDLTRQSTLVEFRRRGILSETLDVEEEDAAVEEENAGRGTATGSQKAPEDEEEDDEDEDEDGLPADAGNGTADDLTGEV</sequence>
<evidence type="ECO:0000313" key="3">
    <source>
        <dbReference type="EMBL" id="QJA66329.1"/>
    </source>
</evidence>
<gene>
    <name evidence="3" type="ORF">MM415B00355_0029</name>
</gene>
<name>A0A6M3J8B0_9ZZZZ</name>
<feature type="compositionally biased region" description="Acidic residues" evidence="1">
    <location>
        <begin position="469"/>
        <end position="479"/>
    </location>
</feature>
<feature type="compositionally biased region" description="Acidic residues" evidence="1">
    <location>
        <begin position="494"/>
        <end position="508"/>
    </location>
</feature>
<feature type="domain" description="DUF4055" evidence="2">
    <location>
        <begin position="270"/>
        <end position="408"/>
    </location>
</feature>
<dbReference type="Pfam" id="PF13264">
    <property type="entry name" value="DUF4055"/>
    <property type="match status" value="1"/>
</dbReference>